<dbReference type="OrthoDB" id="3536594at2"/>
<keyword evidence="2" id="KW-1185">Reference proteome</keyword>
<evidence type="ECO:0000313" key="2">
    <source>
        <dbReference type="Proteomes" id="UP000190797"/>
    </source>
</evidence>
<gene>
    <name evidence="1" type="ORF">BKM31_03060</name>
</gene>
<protein>
    <submittedName>
        <fullName evidence="1">Uncharacterized protein</fullName>
    </submittedName>
</protein>
<sequence>MEWFFLPWTFMAYLTAGFDPAAPPRTERHGYEPPGPAEKWMIETAYETVAAENRCTRCGAPLGRPRLRADAWPVRVAARCRGTARHRHRAAVFRTPDGLHTHPLVRA</sequence>
<dbReference type="KEGG" id="noa:BKM31_03060"/>
<dbReference type="Proteomes" id="UP000190797">
    <property type="component" value="Chromosome"/>
</dbReference>
<proteinExistence type="predicted"/>
<name>A0A1U9ZRQ6_9ACTN</name>
<evidence type="ECO:0000313" key="1">
    <source>
        <dbReference type="EMBL" id="AQZ60621.1"/>
    </source>
</evidence>
<dbReference type="STRING" id="1909395.BKM31_03060"/>
<reference evidence="2" key="1">
    <citation type="journal article" date="2017" name="Med. Chem. Commun.">
        <title>Nonomuraea sp. ATCC 55076 harbours the largest actinomycete chromosome to date and the kistamicin biosynthetic gene cluster.</title>
        <authorList>
            <person name="Nazari B."/>
            <person name="Forneris C.C."/>
            <person name="Gibson M.I."/>
            <person name="Moon K."/>
            <person name="Schramma K.R."/>
            <person name="Seyedsayamdost M.R."/>
        </authorList>
    </citation>
    <scope>NUCLEOTIDE SEQUENCE [LARGE SCALE GENOMIC DNA]</scope>
    <source>
        <strain evidence="2">ATCC 55076</strain>
    </source>
</reference>
<organism evidence="1 2">
    <name type="scientific">[Actinomadura] parvosata subsp. kistnae</name>
    <dbReference type="NCBI Taxonomy" id="1909395"/>
    <lineage>
        <taxon>Bacteria</taxon>
        <taxon>Bacillati</taxon>
        <taxon>Actinomycetota</taxon>
        <taxon>Actinomycetes</taxon>
        <taxon>Streptosporangiales</taxon>
        <taxon>Streptosporangiaceae</taxon>
        <taxon>Nonomuraea</taxon>
    </lineage>
</organism>
<dbReference type="EMBL" id="CP017717">
    <property type="protein sequence ID" value="AQZ60621.1"/>
    <property type="molecule type" value="Genomic_DNA"/>
</dbReference>
<accession>A0A1U9ZRQ6</accession>
<dbReference type="RefSeq" id="WP_080036680.1">
    <property type="nucleotide sequence ID" value="NZ_CP017717.1"/>
</dbReference>
<dbReference type="AlphaFoldDB" id="A0A1U9ZRQ6"/>